<keyword evidence="1" id="KW-0732">Signal</keyword>
<evidence type="ECO:0000313" key="4">
    <source>
        <dbReference type="Proteomes" id="UP000597338"/>
    </source>
</evidence>
<name>A0ABQ1L133_9SPHI</name>
<dbReference type="RefSeq" id="WP_188747305.1">
    <property type="nucleotide sequence ID" value="NZ_BMIK01000001.1"/>
</dbReference>
<dbReference type="Gene3D" id="3.30.160.670">
    <property type="match status" value="1"/>
</dbReference>
<dbReference type="InterPro" id="IPR025411">
    <property type="entry name" value="DUF4136"/>
</dbReference>
<keyword evidence="4" id="KW-1185">Reference proteome</keyword>
<feature type="chain" id="PRO_5047085301" description="DUF4136 domain-containing protein" evidence="1">
    <location>
        <begin position="23"/>
        <end position="197"/>
    </location>
</feature>
<feature type="domain" description="DUF4136" evidence="2">
    <location>
        <begin position="29"/>
        <end position="190"/>
    </location>
</feature>
<gene>
    <name evidence="3" type="ORF">GCM10011386_06590</name>
</gene>
<dbReference type="EMBL" id="BMIK01000001">
    <property type="protein sequence ID" value="GGC17423.1"/>
    <property type="molecule type" value="Genomic_DNA"/>
</dbReference>
<reference evidence="4" key="1">
    <citation type="journal article" date="2019" name="Int. J. Syst. Evol. Microbiol.">
        <title>The Global Catalogue of Microorganisms (GCM) 10K type strain sequencing project: providing services to taxonomists for standard genome sequencing and annotation.</title>
        <authorList>
            <consortium name="The Broad Institute Genomics Platform"/>
            <consortium name="The Broad Institute Genome Sequencing Center for Infectious Disease"/>
            <person name="Wu L."/>
            <person name="Ma J."/>
        </authorList>
    </citation>
    <scope>NUCLEOTIDE SEQUENCE [LARGE SCALE GENOMIC DNA]</scope>
    <source>
        <strain evidence="4">CGMCC 1.15342</strain>
    </source>
</reference>
<dbReference type="PROSITE" id="PS51257">
    <property type="entry name" value="PROKAR_LIPOPROTEIN"/>
    <property type="match status" value="1"/>
</dbReference>
<protein>
    <recommendedName>
        <fullName evidence="2">DUF4136 domain-containing protein</fullName>
    </recommendedName>
</protein>
<evidence type="ECO:0000313" key="3">
    <source>
        <dbReference type="EMBL" id="GGC17423.1"/>
    </source>
</evidence>
<feature type="signal peptide" evidence="1">
    <location>
        <begin position="1"/>
        <end position="22"/>
    </location>
</feature>
<dbReference type="Proteomes" id="UP000597338">
    <property type="component" value="Unassembled WGS sequence"/>
</dbReference>
<comment type="caution">
    <text evidence="3">The sequence shown here is derived from an EMBL/GenBank/DDBJ whole genome shotgun (WGS) entry which is preliminary data.</text>
</comment>
<evidence type="ECO:0000259" key="2">
    <source>
        <dbReference type="Pfam" id="PF13590"/>
    </source>
</evidence>
<dbReference type="Pfam" id="PF13590">
    <property type="entry name" value="DUF4136"/>
    <property type="match status" value="1"/>
</dbReference>
<proteinExistence type="predicted"/>
<evidence type="ECO:0000256" key="1">
    <source>
        <dbReference type="SAM" id="SignalP"/>
    </source>
</evidence>
<organism evidence="3 4">
    <name type="scientific">Parapedobacter defluvii</name>
    <dbReference type="NCBI Taxonomy" id="2045106"/>
    <lineage>
        <taxon>Bacteria</taxon>
        <taxon>Pseudomonadati</taxon>
        <taxon>Bacteroidota</taxon>
        <taxon>Sphingobacteriia</taxon>
        <taxon>Sphingobacteriales</taxon>
        <taxon>Sphingobacteriaceae</taxon>
        <taxon>Parapedobacter</taxon>
    </lineage>
</organism>
<accession>A0ABQ1L133</accession>
<sequence length="197" mass="22624">MKRLLIYCIPLFMVLASCSAYQYHTTKIESTDFSQYHTYGWLPPSDSLSKSYFDNDIANANILEAANRELEARGLTYSKDNPDLLFRYIAIVNNKSRPLYSGYPYGPWGMWGYNPWMWGPGWGWGAWGWGAWNRPVGKERYRAGHLIIEAKDRRSNRVVWQARGSGEVKNPEQAINKLPEIVTGIMEQFPVSVMSGE</sequence>